<dbReference type="RefSeq" id="WP_066241195.1">
    <property type="nucleotide sequence ID" value="NZ_LSGP01000017.1"/>
</dbReference>
<feature type="chain" id="PRO_5007594940" evidence="1">
    <location>
        <begin position="20"/>
        <end position="242"/>
    </location>
</feature>
<proteinExistence type="predicted"/>
<organism evidence="2 3">
    <name type="scientific">Anaerosporomusa subterranea</name>
    <dbReference type="NCBI Taxonomy" id="1794912"/>
    <lineage>
        <taxon>Bacteria</taxon>
        <taxon>Bacillati</taxon>
        <taxon>Bacillota</taxon>
        <taxon>Negativicutes</taxon>
        <taxon>Acetonemataceae</taxon>
        <taxon>Anaerosporomusa</taxon>
    </lineage>
</organism>
<keyword evidence="3" id="KW-1185">Reference proteome</keyword>
<protein>
    <submittedName>
        <fullName evidence="2">Uncharacterized protein</fullName>
    </submittedName>
</protein>
<accession>A0A154BRN7</accession>
<dbReference type="OrthoDB" id="2572148at2"/>
<evidence type="ECO:0000313" key="2">
    <source>
        <dbReference type="EMBL" id="KYZ76188.1"/>
    </source>
</evidence>
<evidence type="ECO:0000256" key="1">
    <source>
        <dbReference type="SAM" id="SignalP"/>
    </source>
</evidence>
<sequence>MSVCLLMLPVALAMRVVMGQENFEQWVNSMQVTFPTNFKDETDLVRTIKRAGYDAEKWGSTIKTHINAEKAFFFWELRDHCWSAVFSKYDSKENIQWFIQDLEAKSNRRIFHMEGQTDKIKVEPTPKYPTNFCNGQLLRKTLNEYGATIKTDLGSSFKALIGEMSLQFSQQGEAPFTVEIETTSTMSSTFAYLSLLDEDYKRNVQEATYERVKQKLAERNLCIENEEVLEDNSIVLTVVIES</sequence>
<dbReference type="STRING" id="1794912.AXX12_07020"/>
<dbReference type="Proteomes" id="UP000076268">
    <property type="component" value="Unassembled WGS sequence"/>
</dbReference>
<feature type="signal peptide" evidence="1">
    <location>
        <begin position="1"/>
        <end position="19"/>
    </location>
</feature>
<comment type="caution">
    <text evidence="2">The sequence shown here is derived from an EMBL/GenBank/DDBJ whole genome shotgun (WGS) entry which is preliminary data.</text>
</comment>
<gene>
    <name evidence="2" type="ORF">AXX12_07020</name>
</gene>
<dbReference type="EMBL" id="LSGP01000017">
    <property type="protein sequence ID" value="KYZ76188.1"/>
    <property type="molecule type" value="Genomic_DNA"/>
</dbReference>
<dbReference type="AlphaFoldDB" id="A0A154BRN7"/>
<keyword evidence="1" id="KW-0732">Signal</keyword>
<name>A0A154BRN7_ANASB</name>
<reference evidence="2 3" key="1">
    <citation type="submission" date="2016-02" db="EMBL/GenBank/DDBJ databases">
        <title>Anaerosporomusa subterraneum gen. nov., sp. nov., a spore-forming obligate anaerobe isolated from saprolite.</title>
        <authorList>
            <person name="Choi J.K."/>
            <person name="Shah M."/>
            <person name="Yee N."/>
        </authorList>
    </citation>
    <scope>NUCLEOTIDE SEQUENCE [LARGE SCALE GENOMIC DNA]</scope>
    <source>
        <strain evidence="2 3">RU4</strain>
    </source>
</reference>
<evidence type="ECO:0000313" key="3">
    <source>
        <dbReference type="Proteomes" id="UP000076268"/>
    </source>
</evidence>